<dbReference type="OrthoDB" id="5982228at2759"/>
<comment type="subcellular location">
    <subcellularLocation>
        <location evidence="1">Membrane</location>
        <topology evidence="1">Multi-pass membrane protein</topology>
    </subcellularLocation>
</comment>
<dbReference type="EMBL" id="PZQS01000012">
    <property type="protein sequence ID" value="PVD20737.1"/>
    <property type="molecule type" value="Genomic_DNA"/>
</dbReference>
<dbReference type="InterPro" id="IPR002293">
    <property type="entry name" value="AA/rel_permease1"/>
</dbReference>
<evidence type="ECO:0000256" key="3">
    <source>
        <dbReference type="ARBA" id="ARBA00022989"/>
    </source>
</evidence>
<dbReference type="Pfam" id="PF13520">
    <property type="entry name" value="AA_permease_2"/>
    <property type="match status" value="2"/>
</dbReference>
<evidence type="ECO:0000256" key="2">
    <source>
        <dbReference type="ARBA" id="ARBA00022692"/>
    </source>
</evidence>
<feature type="region of interest" description="Disordered" evidence="5">
    <location>
        <begin position="1"/>
        <end position="28"/>
    </location>
</feature>
<feature type="transmembrane region" description="Helical" evidence="6">
    <location>
        <begin position="244"/>
        <end position="264"/>
    </location>
</feature>
<organism evidence="7 8">
    <name type="scientific">Pomacea canaliculata</name>
    <name type="common">Golden apple snail</name>
    <dbReference type="NCBI Taxonomy" id="400727"/>
    <lineage>
        <taxon>Eukaryota</taxon>
        <taxon>Metazoa</taxon>
        <taxon>Spiralia</taxon>
        <taxon>Lophotrochozoa</taxon>
        <taxon>Mollusca</taxon>
        <taxon>Gastropoda</taxon>
        <taxon>Caenogastropoda</taxon>
        <taxon>Architaenioglossa</taxon>
        <taxon>Ampullarioidea</taxon>
        <taxon>Ampullariidae</taxon>
        <taxon>Pomacea</taxon>
    </lineage>
</organism>
<evidence type="ECO:0000256" key="1">
    <source>
        <dbReference type="ARBA" id="ARBA00004141"/>
    </source>
</evidence>
<dbReference type="InterPro" id="IPR050598">
    <property type="entry name" value="AminoAcid_Transporter"/>
</dbReference>
<feature type="transmembrane region" description="Helical" evidence="6">
    <location>
        <begin position="395"/>
        <end position="414"/>
    </location>
</feature>
<feature type="transmembrane region" description="Helical" evidence="6">
    <location>
        <begin position="284"/>
        <end position="304"/>
    </location>
</feature>
<dbReference type="GO" id="GO:0015179">
    <property type="term" value="F:L-amino acid transmembrane transporter activity"/>
    <property type="evidence" value="ECO:0007669"/>
    <property type="project" value="TreeGrafter"/>
</dbReference>
<proteinExistence type="predicted"/>
<gene>
    <name evidence="7" type="ORF">C0Q70_18898</name>
</gene>
<dbReference type="GO" id="GO:0016020">
    <property type="term" value="C:membrane"/>
    <property type="evidence" value="ECO:0007669"/>
    <property type="project" value="UniProtKB-SubCell"/>
</dbReference>
<evidence type="ECO:0008006" key="9">
    <source>
        <dbReference type="Google" id="ProtNLM"/>
    </source>
</evidence>
<feature type="compositionally biased region" description="Basic and acidic residues" evidence="5">
    <location>
        <begin position="1"/>
        <end position="14"/>
    </location>
</feature>
<feature type="transmembrane region" description="Helical" evidence="6">
    <location>
        <begin position="339"/>
        <end position="358"/>
    </location>
</feature>
<dbReference type="Proteomes" id="UP000245119">
    <property type="component" value="Linkage Group LG12"/>
</dbReference>
<dbReference type="AlphaFoldDB" id="A0A2T7NHT0"/>
<protein>
    <recommendedName>
        <fullName evidence="9">Amino acid permease/ SLC12A domain-containing protein</fullName>
    </recommendedName>
</protein>
<dbReference type="PIRSF" id="PIRSF006060">
    <property type="entry name" value="AA_transporter"/>
    <property type="match status" value="1"/>
</dbReference>
<reference evidence="7 8" key="1">
    <citation type="submission" date="2018-04" db="EMBL/GenBank/DDBJ databases">
        <title>The genome of golden apple snail Pomacea canaliculata provides insight into stress tolerance and invasive adaptation.</title>
        <authorList>
            <person name="Liu C."/>
            <person name="Liu B."/>
            <person name="Ren Y."/>
            <person name="Zhang Y."/>
            <person name="Wang H."/>
            <person name="Li S."/>
            <person name="Jiang F."/>
            <person name="Yin L."/>
            <person name="Zhang G."/>
            <person name="Qian W."/>
            <person name="Fan W."/>
        </authorList>
    </citation>
    <scope>NUCLEOTIDE SEQUENCE [LARGE SCALE GENOMIC DNA]</scope>
    <source>
        <strain evidence="7">SZHN2017</strain>
        <tissue evidence="7">Muscle</tissue>
    </source>
</reference>
<accession>A0A2T7NHT0</accession>
<dbReference type="STRING" id="400727.A0A2T7NHT0"/>
<evidence type="ECO:0000313" key="8">
    <source>
        <dbReference type="Proteomes" id="UP000245119"/>
    </source>
</evidence>
<dbReference type="Gene3D" id="1.20.1740.10">
    <property type="entry name" value="Amino acid/polyamine transporter I"/>
    <property type="match status" value="2"/>
</dbReference>
<feature type="transmembrane region" description="Helical" evidence="6">
    <location>
        <begin position="364"/>
        <end position="383"/>
    </location>
</feature>
<feature type="transmembrane region" description="Helical" evidence="6">
    <location>
        <begin position="36"/>
        <end position="57"/>
    </location>
</feature>
<keyword evidence="2 6" id="KW-0812">Transmembrane</keyword>
<comment type="caution">
    <text evidence="7">The sequence shown here is derived from an EMBL/GenBank/DDBJ whole genome shotgun (WGS) entry which is preliminary data.</text>
</comment>
<keyword evidence="3 6" id="KW-1133">Transmembrane helix</keyword>
<evidence type="ECO:0000256" key="6">
    <source>
        <dbReference type="SAM" id="Phobius"/>
    </source>
</evidence>
<evidence type="ECO:0000313" key="7">
    <source>
        <dbReference type="EMBL" id="PVD20737.1"/>
    </source>
</evidence>
<keyword evidence="8" id="KW-1185">Reference proteome</keyword>
<sequence length="471" mass="50822">MEEGVRKRCEREESTASPDADSDDPKAKSGVTLSRSLGLISGTSIIVGTIIGSGIFVSPKGVLASTGSVGLSLVVWALAGVIALMGALCYSELGTLMSKSGGEYQYFREAFGNAAAYLYAWTSVAVLRPSSLAVISLTFAEYTNTLFNLCGSPVAPCHPRCPGAGAVHGGQACSALRHHYRGFVKLGQGYTTVLATGFENTIDNPATVSLAFYSALWAYDGWNNLNYVVEELDDPGKNLPRANILASILVTAVYVLTNVSYLTVLSTTELLGLQAVAVTWADRVLAGATIIIPLSVMASTFGAANGTAFSGGRVLFAAARHGNLPEVMSFVHYKRRTPVPSLLFTIFLALLMIIPGDIGSLVDFFSFTAWLFYGLTFTTLIIFRFRTPWRHAHRAYKAPIVIPVIMVLVSVYLIVAPIVDEPRIEFLYAALFVVGGLLFYFPLVYFKLKIKVNDHITVLLQLLMELVPSAE</sequence>
<keyword evidence="4 6" id="KW-0472">Membrane</keyword>
<dbReference type="PANTHER" id="PTHR11785:SF512">
    <property type="entry name" value="SOBREMESA, ISOFORM B"/>
    <property type="match status" value="1"/>
</dbReference>
<evidence type="ECO:0000256" key="4">
    <source>
        <dbReference type="ARBA" id="ARBA00023136"/>
    </source>
</evidence>
<dbReference type="PANTHER" id="PTHR11785">
    <property type="entry name" value="AMINO ACID TRANSPORTER"/>
    <property type="match status" value="1"/>
</dbReference>
<feature type="transmembrane region" description="Helical" evidence="6">
    <location>
        <begin position="69"/>
        <end position="90"/>
    </location>
</feature>
<feature type="transmembrane region" description="Helical" evidence="6">
    <location>
        <begin position="426"/>
        <end position="446"/>
    </location>
</feature>
<evidence type="ECO:0000256" key="5">
    <source>
        <dbReference type="SAM" id="MobiDB-lite"/>
    </source>
</evidence>
<name>A0A2T7NHT0_POMCA</name>